<keyword evidence="2" id="KW-1185">Reference proteome</keyword>
<dbReference type="KEGG" id="eiv:EIN_134400"/>
<evidence type="ECO:0000313" key="2">
    <source>
        <dbReference type="Proteomes" id="UP000014680"/>
    </source>
</evidence>
<dbReference type="VEuPathDB" id="AmoebaDB:EIN_134400"/>
<dbReference type="RefSeq" id="XP_004185242.1">
    <property type="nucleotide sequence ID" value="XM_004185194.1"/>
</dbReference>
<dbReference type="GeneID" id="14884929"/>
<accession>A0A0A1U086</accession>
<evidence type="ECO:0000313" key="1">
    <source>
        <dbReference type="EMBL" id="ELP85896.1"/>
    </source>
</evidence>
<name>A0A0A1U086_ENTIV</name>
<sequence length="190" mass="22254">MSKVSTIREAQKHRRERNIQVELECVLIALLSHKYSFVISRPQKKSRLTLEFVKIKTIIRTDEPDFAFDVQKHLKARSMKWANIMYGDGVAKLTATRRSMLMKRNDVVHLLEDLLFEDNITTFCQKENREGIVGSVAINFYNEFLLPHEEISKTGNAIWNYFMQRLESTLQTTIESGNLDKFMPCFVFEN</sequence>
<dbReference type="Proteomes" id="UP000014680">
    <property type="component" value="Unassembled WGS sequence"/>
</dbReference>
<proteinExistence type="predicted"/>
<organism evidence="1 2">
    <name type="scientific">Entamoeba invadens IP1</name>
    <dbReference type="NCBI Taxonomy" id="370355"/>
    <lineage>
        <taxon>Eukaryota</taxon>
        <taxon>Amoebozoa</taxon>
        <taxon>Evosea</taxon>
        <taxon>Archamoebae</taxon>
        <taxon>Mastigamoebida</taxon>
        <taxon>Entamoebidae</taxon>
        <taxon>Entamoeba</taxon>
    </lineage>
</organism>
<dbReference type="EMBL" id="KB207027">
    <property type="protein sequence ID" value="ELP85896.1"/>
    <property type="molecule type" value="Genomic_DNA"/>
</dbReference>
<protein>
    <submittedName>
        <fullName evidence="1">Uncharacterized protein</fullName>
    </submittedName>
</protein>
<gene>
    <name evidence="1" type="ORF">EIN_134400</name>
</gene>
<reference evidence="1 2" key="1">
    <citation type="submission" date="2012-10" db="EMBL/GenBank/DDBJ databases">
        <authorList>
            <person name="Zafar N."/>
            <person name="Inman J."/>
            <person name="Hall N."/>
            <person name="Lorenzi H."/>
            <person name="Caler E."/>
        </authorList>
    </citation>
    <scope>NUCLEOTIDE SEQUENCE [LARGE SCALE GENOMIC DNA]</scope>
    <source>
        <strain evidence="1 2">IP1</strain>
    </source>
</reference>
<dbReference type="AlphaFoldDB" id="A0A0A1U086"/>